<feature type="transmembrane region" description="Helical" evidence="7">
    <location>
        <begin position="21"/>
        <end position="42"/>
    </location>
</feature>
<feature type="transmembrane region" description="Helical" evidence="7">
    <location>
        <begin position="358"/>
        <end position="378"/>
    </location>
</feature>
<comment type="similarity">
    <text evidence="6">Belongs to the ABC-4 integral membrane protein family.</text>
</comment>
<organism evidence="9 10">
    <name type="scientific">Candidatus Blautia faecavium</name>
    <dbReference type="NCBI Taxonomy" id="2838487"/>
    <lineage>
        <taxon>Bacteria</taxon>
        <taxon>Bacillati</taxon>
        <taxon>Bacillota</taxon>
        <taxon>Clostridia</taxon>
        <taxon>Lachnospirales</taxon>
        <taxon>Lachnospiraceae</taxon>
        <taxon>Blautia</taxon>
    </lineage>
</organism>
<feature type="domain" description="ABC3 transporter permease C-terminal" evidence="8">
    <location>
        <begin position="722"/>
        <end position="837"/>
    </location>
</feature>
<keyword evidence="2" id="KW-1003">Cell membrane</keyword>
<evidence type="ECO:0000256" key="7">
    <source>
        <dbReference type="SAM" id="Phobius"/>
    </source>
</evidence>
<evidence type="ECO:0000313" key="9">
    <source>
        <dbReference type="EMBL" id="HJB27400.1"/>
    </source>
</evidence>
<proteinExistence type="inferred from homology"/>
<evidence type="ECO:0000259" key="8">
    <source>
        <dbReference type="Pfam" id="PF02687"/>
    </source>
</evidence>
<evidence type="ECO:0000256" key="5">
    <source>
        <dbReference type="ARBA" id="ARBA00023136"/>
    </source>
</evidence>
<feature type="domain" description="ABC3 transporter permease C-terminal" evidence="8">
    <location>
        <begin position="273"/>
        <end position="390"/>
    </location>
</feature>
<keyword evidence="4 7" id="KW-1133">Transmembrane helix</keyword>
<evidence type="ECO:0000256" key="3">
    <source>
        <dbReference type="ARBA" id="ARBA00022692"/>
    </source>
</evidence>
<evidence type="ECO:0000256" key="4">
    <source>
        <dbReference type="ARBA" id="ARBA00022989"/>
    </source>
</evidence>
<protein>
    <submittedName>
        <fullName evidence="9">ABC transporter permease</fullName>
    </submittedName>
</protein>
<feature type="transmembrane region" description="Helical" evidence="7">
    <location>
        <begin position="432"/>
        <end position="451"/>
    </location>
</feature>
<dbReference type="PANTHER" id="PTHR30572:SF4">
    <property type="entry name" value="ABC TRANSPORTER PERMEASE YTRF"/>
    <property type="match status" value="1"/>
</dbReference>
<feature type="transmembrane region" description="Helical" evidence="7">
    <location>
        <begin position="809"/>
        <end position="831"/>
    </location>
</feature>
<dbReference type="EMBL" id="DWYZ01000028">
    <property type="protein sequence ID" value="HJB27400.1"/>
    <property type="molecule type" value="Genomic_DNA"/>
</dbReference>
<dbReference type="GO" id="GO:0022857">
    <property type="term" value="F:transmembrane transporter activity"/>
    <property type="evidence" value="ECO:0007669"/>
    <property type="project" value="TreeGrafter"/>
</dbReference>
<name>A0A9D2LPV1_9FIRM</name>
<comment type="subcellular location">
    <subcellularLocation>
        <location evidence="1">Cell membrane</location>
        <topology evidence="1">Multi-pass membrane protein</topology>
    </subcellularLocation>
</comment>
<feature type="transmembrane region" description="Helical" evidence="7">
    <location>
        <begin position="723"/>
        <end position="744"/>
    </location>
</feature>
<evidence type="ECO:0000313" key="10">
    <source>
        <dbReference type="Proteomes" id="UP000823842"/>
    </source>
</evidence>
<feature type="transmembrane region" description="Helical" evidence="7">
    <location>
        <begin position="772"/>
        <end position="797"/>
    </location>
</feature>
<dbReference type="PANTHER" id="PTHR30572">
    <property type="entry name" value="MEMBRANE COMPONENT OF TRANSPORTER-RELATED"/>
    <property type="match status" value="1"/>
</dbReference>
<evidence type="ECO:0000256" key="6">
    <source>
        <dbReference type="ARBA" id="ARBA00038076"/>
    </source>
</evidence>
<comment type="caution">
    <text evidence="9">The sequence shown here is derived from an EMBL/GenBank/DDBJ whole genome shotgun (WGS) entry which is preliminary data.</text>
</comment>
<reference evidence="9" key="1">
    <citation type="journal article" date="2021" name="PeerJ">
        <title>Extensive microbial diversity within the chicken gut microbiome revealed by metagenomics and culture.</title>
        <authorList>
            <person name="Gilroy R."/>
            <person name="Ravi A."/>
            <person name="Getino M."/>
            <person name="Pursley I."/>
            <person name="Horton D.L."/>
            <person name="Alikhan N.F."/>
            <person name="Baker D."/>
            <person name="Gharbi K."/>
            <person name="Hall N."/>
            <person name="Watson M."/>
            <person name="Adriaenssens E.M."/>
            <person name="Foster-Nyarko E."/>
            <person name="Jarju S."/>
            <person name="Secka A."/>
            <person name="Antonio M."/>
            <person name="Oren A."/>
            <person name="Chaudhuri R.R."/>
            <person name="La Ragione R."/>
            <person name="Hildebrand F."/>
            <person name="Pallen M.J."/>
        </authorList>
    </citation>
    <scope>NUCLEOTIDE SEQUENCE</scope>
    <source>
        <strain evidence="9">ChiSjej1B19-5720</strain>
    </source>
</reference>
<sequence>MDIFKPIKTLNKRTFKQKKGRNFVAVIAIILTTMLFTTLFVLSQSMTENFREMTFRQAGYDAQASFKSTSKEVADKLEAHPQVKEVGRSIVLGTAENKELAGRSTEIRWANDSYASHSYAFPSVGTMPKEKDEIALDTMVLDRLGIPHNLGERVTLTWRKDMNSQETTESTFTLCGYWEENQSSYASQAWVSEEFAQEAIENASVTQEDDPSQILGTYMVQVNLNTDENIEETMEEILGDIGCTGEEYSINLAYDSSMDTQAFMENLPMYAGMLLVFLAGYLIIYNIFQIGVAADIQFYGKLKTLGTTKKQIKKLIYGQAWRLCIIGVPIGLVIGYLLGRVLVPVLVSFQDGEILVSADPLIFIGSAVFAVLTVYISCMRPAKMAGKVSPMEALRYTDAKSDGKKKTKKSKNRAVLYSMAWANLGRNKKRTVMVICSLTLGLVLLSCFYAKNASFDVEKYLMDLTVADFQIDDSTNASSEGFDPRNGTISQELLGEIEALNPRETGRLYYDTGEIALSDTCIANMQNFYTEERLADYASYDPTFESWKEGYDAALTSKKAQARLYGADGLILDAAGSEGYILDGEYDPEKFATGNYVLAIGPAADPGTGMPTFSVGETILVNGQELTVMGVVSPLQPMVSGNETSSFSMDLILQADVFVSMYPEDCMRKYYFNVAEEQTEEAQEILKGYQQEVDAGMSITSRQTMIDQYEAETRSNGVMGNTISLVIALVGVLNFINSMVTAIVSRKKEFAMIQSVGMTKPQLRKMLITEGLSYAVLTLLASYLLSAFGVGVVVRAMVSGGFSTFRFTLLPLVICTPILLFFAVLIPYLCFRNLEKQSIVERLRME</sequence>
<feature type="transmembrane region" description="Helical" evidence="7">
    <location>
        <begin position="269"/>
        <end position="294"/>
    </location>
</feature>
<accession>A0A9D2LPV1</accession>
<dbReference type="Pfam" id="PF02687">
    <property type="entry name" value="FtsX"/>
    <property type="match status" value="2"/>
</dbReference>
<reference evidence="9" key="2">
    <citation type="submission" date="2021-04" db="EMBL/GenBank/DDBJ databases">
        <authorList>
            <person name="Gilroy R."/>
        </authorList>
    </citation>
    <scope>NUCLEOTIDE SEQUENCE</scope>
    <source>
        <strain evidence="9">ChiSjej1B19-5720</strain>
    </source>
</reference>
<dbReference type="Proteomes" id="UP000823842">
    <property type="component" value="Unassembled WGS sequence"/>
</dbReference>
<feature type="transmembrane region" description="Helical" evidence="7">
    <location>
        <begin position="315"/>
        <end position="338"/>
    </location>
</feature>
<dbReference type="InterPro" id="IPR050250">
    <property type="entry name" value="Macrolide_Exporter_MacB"/>
</dbReference>
<evidence type="ECO:0000256" key="1">
    <source>
        <dbReference type="ARBA" id="ARBA00004651"/>
    </source>
</evidence>
<keyword evidence="5 7" id="KW-0472">Membrane</keyword>
<dbReference type="InterPro" id="IPR003838">
    <property type="entry name" value="ABC3_permease_C"/>
</dbReference>
<dbReference type="AlphaFoldDB" id="A0A9D2LPV1"/>
<keyword evidence="3 7" id="KW-0812">Transmembrane</keyword>
<dbReference type="GO" id="GO:0005886">
    <property type="term" value="C:plasma membrane"/>
    <property type="evidence" value="ECO:0007669"/>
    <property type="project" value="UniProtKB-SubCell"/>
</dbReference>
<evidence type="ECO:0000256" key="2">
    <source>
        <dbReference type="ARBA" id="ARBA00022475"/>
    </source>
</evidence>
<gene>
    <name evidence="9" type="ORF">IAA06_01205</name>
</gene>